<protein>
    <submittedName>
        <fullName evidence="3">Uncharacterized protein</fullName>
    </submittedName>
</protein>
<name>A0A5E4PVL7_9NEOP</name>
<feature type="compositionally biased region" description="Basic and acidic residues" evidence="2">
    <location>
        <begin position="183"/>
        <end position="204"/>
    </location>
</feature>
<evidence type="ECO:0000256" key="1">
    <source>
        <dbReference type="SAM" id="Coils"/>
    </source>
</evidence>
<sequence length="243" mass="27134">MDNVSECVAEKDKCSCETEPTLAVLRDVHRAYEDKMELISRSQAPDKLEKQVQLLQSWVGDLVAQNTLLARTVEELESELTNKIHSERRKFTEQERHKKICNKINELKINIDSLQKENLTKESNLSFCKCHKPNVSKKDAQVMTDIYCAGSTTEQRGDEEPLKEFSASLRNDRSEYQESIQHNIERGERARRARGERDAAEGDPRAAPGVRSAGRAVQGGSAASTVQGRDHSRDAAAAAPGQG</sequence>
<feature type="coiled-coil region" evidence="1">
    <location>
        <begin position="97"/>
        <end position="124"/>
    </location>
</feature>
<feature type="region of interest" description="Disordered" evidence="2">
    <location>
        <begin position="153"/>
        <end position="243"/>
    </location>
</feature>
<keyword evidence="1" id="KW-0175">Coiled coil</keyword>
<dbReference type="AlphaFoldDB" id="A0A5E4PVL7"/>
<accession>A0A5E4PVL7</accession>
<gene>
    <name evidence="3" type="ORF">LSINAPIS_LOCUS2385</name>
</gene>
<proteinExistence type="predicted"/>
<dbReference type="EMBL" id="FZQP02000471">
    <property type="protein sequence ID" value="VVC89203.1"/>
    <property type="molecule type" value="Genomic_DNA"/>
</dbReference>
<reference evidence="3 4" key="1">
    <citation type="submission" date="2017-07" db="EMBL/GenBank/DDBJ databases">
        <authorList>
            <person name="Talla V."/>
            <person name="Backstrom N."/>
        </authorList>
    </citation>
    <scope>NUCLEOTIDE SEQUENCE [LARGE SCALE GENOMIC DNA]</scope>
</reference>
<evidence type="ECO:0000256" key="2">
    <source>
        <dbReference type="SAM" id="MobiDB-lite"/>
    </source>
</evidence>
<dbReference type="Proteomes" id="UP000324832">
    <property type="component" value="Unassembled WGS sequence"/>
</dbReference>
<evidence type="ECO:0000313" key="3">
    <source>
        <dbReference type="EMBL" id="VVC89203.1"/>
    </source>
</evidence>
<evidence type="ECO:0000313" key="4">
    <source>
        <dbReference type="Proteomes" id="UP000324832"/>
    </source>
</evidence>
<organism evidence="3 4">
    <name type="scientific">Leptidea sinapis</name>
    <dbReference type="NCBI Taxonomy" id="189913"/>
    <lineage>
        <taxon>Eukaryota</taxon>
        <taxon>Metazoa</taxon>
        <taxon>Ecdysozoa</taxon>
        <taxon>Arthropoda</taxon>
        <taxon>Hexapoda</taxon>
        <taxon>Insecta</taxon>
        <taxon>Pterygota</taxon>
        <taxon>Neoptera</taxon>
        <taxon>Endopterygota</taxon>
        <taxon>Lepidoptera</taxon>
        <taxon>Glossata</taxon>
        <taxon>Ditrysia</taxon>
        <taxon>Papilionoidea</taxon>
        <taxon>Pieridae</taxon>
        <taxon>Dismorphiinae</taxon>
        <taxon>Leptidea</taxon>
    </lineage>
</organism>
<keyword evidence="4" id="KW-1185">Reference proteome</keyword>